<dbReference type="InterPro" id="IPR002078">
    <property type="entry name" value="Sigma_54_int"/>
</dbReference>
<dbReference type="Pfam" id="PF00158">
    <property type="entry name" value="Sigma54_activat"/>
    <property type="match status" value="1"/>
</dbReference>
<reference evidence="6 7" key="1">
    <citation type="journal article" date="2012" name="J. Bacteriol.">
        <title>Genome Sequence of n-Alkane-Degrading Hydrocarboniphaga effusa Strain AP103T (ATCC BAA-332T).</title>
        <authorList>
            <person name="Chang H.K."/>
            <person name="Zylstra G.J."/>
            <person name="Chae J.C."/>
        </authorList>
    </citation>
    <scope>NUCLEOTIDE SEQUENCE [LARGE SCALE GENOMIC DNA]</scope>
    <source>
        <strain evidence="6 7">AP103</strain>
    </source>
</reference>
<dbReference type="InterPro" id="IPR025662">
    <property type="entry name" value="Sigma_54_int_dom_ATP-bd_1"/>
</dbReference>
<proteinExistence type="predicted"/>
<dbReference type="PROSITE" id="PS00688">
    <property type="entry name" value="SIGMA54_INTERACT_3"/>
    <property type="match status" value="1"/>
</dbReference>
<dbReference type="InterPro" id="IPR009057">
    <property type="entry name" value="Homeodomain-like_sf"/>
</dbReference>
<dbReference type="FunFam" id="3.40.50.300:FF:000006">
    <property type="entry name" value="DNA-binding transcriptional regulator NtrC"/>
    <property type="match status" value="1"/>
</dbReference>
<evidence type="ECO:0000256" key="4">
    <source>
        <dbReference type="ARBA" id="ARBA00023163"/>
    </source>
</evidence>
<dbReference type="SUPFAM" id="SSF46689">
    <property type="entry name" value="Homeodomain-like"/>
    <property type="match status" value="1"/>
</dbReference>
<dbReference type="PROSITE" id="PS00675">
    <property type="entry name" value="SIGMA54_INTERACT_1"/>
    <property type="match status" value="1"/>
</dbReference>
<protein>
    <submittedName>
        <fullName evidence="6">Sigma-54-dependent transcriptional regulator</fullName>
    </submittedName>
</protein>
<dbReference type="InterPro" id="IPR003593">
    <property type="entry name" value="AAA+_ATPase"/>
</dbReference>
<evidence type="ECO:0000259" key="5">
    <source>
        <dbReference type="PROSITE" id="PS50045"/>
    </source>
</evidence>
<accession>I8T7N6</accession>
<gene>
    <name evidence="6" type="ORF">WQQ_33550</name>
</gene>
<dbReference type="Gene3D" id="1.10.8.60">
    <property type="match status" value="1"/>
</dbReference>
<dbReference type="PRINTS" id="PR01590">
    <property type="entry name" value="HTHFIS"/>
</dbReference>
<name>I8T7N6_9GAMM</name>
<evidence type="ECO:0000313" key="6">
    <source>
        <dbReference type="EMBL" id="EIT69773.1"/>
    </source>
</evidence>
<dbReference type="GO" id="GO:0043565">
    <property type="term" value="F:sequence-specific DNA binding"/>
    <property type="evidence" value="ECO:0007669"/>
    <property type="project" value="InterPro"/>
</dbReference>
<dbReference type="SMART" id="SM00382">
    <property type="entry name" value="AAA"/>
    <property type="match status" value="1"/>
</dbReference>
<dbReference type="SUPFAM" id="SSF52540">
    <property type="entry name" value="P-loop containing nucleoside triphosphate hydrolases"/>
    <property type="match status" value="1"/>
</dbReference>
<keyword evidence="7" id="KW-1185">Reference proteome</keyword>
<keyword evidence="3" id="KW-0805">Transcription regulation</keyword>
<evidence type="ECO:0000256" key="2">
    <source>
        <dbReference type="ARBA" id="ARBA00022840"/>
    </source>
</evidence>
<dbReference type="InterPro" id="IPR058031">
    <property type="entry name" value="AAA_lid_NorR"/>
</dbReference>
<dbReference type="InterPro" id="IPR002197">
    <property type="entry name" value="HTH_Fis"/>
</dbReference>
<dbReference type="Proteomes" id="UP000003704">
    <property type="component" value="Unassembled WGS sequence"/>
</dbReference>
<feature type="domain" description="Sigma-54 factor interaction" evidence="5">
    <location>
        <begin position="255"/>
        <end position="482"/>
    </location>
</feature>
<keyword evidence="2" id="KW-0067">ATP-binding</keyword>
<keyword evidence="1" id="KW-0547">Nucleotide-binding</keyword>
<dbReference type="Pfam" id="PF02954">
    <property type="entry name" value="HTH_8"/>
    <property type="match status" value="1"/>
</dbReference>
<evidence type="ECO:0000256" key="3">
    <source>
        <dbReference type="ARBA" id="ARBA00023015"/>
    </source>
</evidence>
<dbReference type="InterPro" id="IPR027417">
    <property type="entry name" value="P-loop_NTPase"/>
</dbReference>
<dbReference type="GO" id="GO:0005524">
    <property type="term" value="F:ATP binding"/>
    <property type="evidence" value="ECO:0007669"/>
    <property type="project" value="UniProtKB-KW"/>
</dbReference>
<sequence>MLLDHAEPEMQRLFGVLENANWVVACVDERGFVVRSMGESNPACRDLGNVFRPGVNVGERAAGTTGPGCALADGRLVAICGSEHFLEEARPFSCAAAPIFDPKGQLIGALDASRLHDGRPIGVLEAIALTARSIENRMVTALGGAFCLSFHYSAEFSGSSLRGLLSFSEDGLLLGANPAARQMLDLAQLPEWTFEHLFGESLSRTLDRLRRNRSEPTLIEAANGLRLQARVDTVKRVGDADRSVLMPAGAQQPAAMHVDPTVAPLLSMARRAFFHDVPILINGETGTGKEMLAQSLHAEGPRRNGPFVAVNCSSIPASLIESELFGYEPGAFTGARRGGMAGKFEQANRGTLFLDEIGDMPLEMQARLLRVLQEQQLTRLGGSQTIQLRFSLICATHRDLAERVGQASFREDLYYRINGLRVELPPLRQRKDIDALIEALLALEAGARKAPRLSAQARQALRDHPWPGNVRELRHALRLGVALCEHGVIELEHLPATIGVARPAAASATADGSLEQAEREAVRLALARHEGNVSATARTLGIARATLYRKLKQFGLYEEASTPDED</sequence>
<dbReference type="InterPro" id="IPR029016">
    <property type="entry name" value="GAF-like_dom_sf"/>
</dbReference>
<dbReference type="CDD" id="cd00009">
    <property type="entry name" value="AAA"/>
    <property type="match status" value="1"/>
</dbReference>
<dbReference type="AlphaFoldDB" id="I8T7N6"/>
<dbReference type="Gene3D" id="1.10.10.60">
    <property type="entry name" value="Homeodomain-like"/>
    <property type="match status" value="1"/>
</dbReference>
<dbReference type="InterPro" id="IPR025944">
    <property type="entry name" value="Sigma_54_int_dom_CS"/>
</dbReference>
<keyword evidence="4" id="KW-0804">Transcription</keyword>
<dbReference type="STRING" id="1172194.WQQ_33550"/>
<dbReference type="EMBL" id="AKGD01000002">
    <property type="protein sequence ID" value="EIT69773.1"/>
    <property type="molecule type" value="Genomic_DNA"/>
</dbReference>
<organism evidence="6 7">
    <name type="scientific">Hydrocarboniphaga effusa AP103</name>
    <dbReference type="NCBI Taxonomy" id="1172194"/>
    <lineage>
        <taxon>Bacteria</taxon>
        <taxon>Pseudomonadati</taxon>
        <taxon>Pseudomonadota</taxon>
        <taxon>Gammaproteobacteria</taxon>
        <taxon>Nevskiales</taxon>
        <taxon>Nevskiaceae</taxon>
        <taxon>Hydrocarboniphaga</taxon>
    </lineage>
</organism>
<dbReference type="GO" id="GO:0006355">
    <property type="term" value="P:regulation of DNA-templated transcription"/>
    <property type="evidence" value="ECO:0007669"/>
    <property type="project" value="InterPro"/>
</dbReference>
<dbReference type="Gene3D" id="3.40.50.300">
    <property type="entry name" value="P-loop containing nucleotide triphosphate hydrolases"/>
    <property type="match status" value="1"/>
</dbReference>
<evidence type="ECO:0000313" key="7">
    <source>
        <dbReference type="Proteomes" id="UP000003704"/>
    </source>
</evidence>
<dbReference type="PANTHER" id="PTHR32071:SF77">
    <property type="entry name" value="TRANSCRIPTIONAL REGULATORY PROTEIN"/>
    <property type="match status" value="1"/>
</dbReference>
<dbReference type="Pfam" id="PF25601">
    <property type="entry name" value="AAA_lid_14"/>
    <property type="match status" value="1"/>
</dbReference>
<dbReference type="PATRIC" id="fig|1172194.4.peg.3254"/>
<dbReference type="PROSITE" id="PS50045">
    <property type="entry name" value="SIGMA54_INTERACT_4"/>
    <property type="match status" value="1"/>
</dbReference>
<comment type="caution">
    <text evidence="6">The sequence shown here is derived from an EMBL/GenBank/DDBJ whole genome shotgun (WGS) entry which is preliminary data.</text>
</comment>
<dbReference type="PANTHER" id="PTHR32071">
    <property type="entry name" value="TRANSCRIPTIONAL REGULATORY PROTEIN"/>
    <property type="match status" value="1"/>
</dbReference>
<evidence type="ECO:0000256" key="1">
    <source>
        <dbReference type="ARBA" id="ARBA00022741"/>
    </source>
</evidence>
<dbReference type="Gene3D" id="3.30.450.40">
    <property type="match status" value="1"/>
</dbReference>